<dbReference type="AlphaFoldDB" id="A0A5S9MHB4"/>
<reference evidence="1 2" key="1">
    <citation type="submission" date="2019-12" db="EMBL/GenBank/DDBJ databases">
        <title>Full genome sequence of a Bacillus safensis strain isolated from commercially available natto in Indonesia.</title>
        <authorList>
            <person name="Yoshida M."/>
            <person name="Uomi M."/>
            <person name="Waturangi D."/>
            <person name="Ekaputri J.J."/>
            <person name="Setiamarga D.H.E."/>
        </authorList>
    </citation>
    <scope>NUCLEOTIDE SEQUENCE [LARGE SCALE GENOMIC DNA]</scope>
    <source>
        <strain evidence="1 2">IDN1</strain>
    </source>
</reference>
<dbReference type="Proteomes" id="UP000464658">
    <property type="component" value="Chromosome"/>
</dbReference>
<accession>A0A5S9MHB4</accession>
<proteinExistence type="predicted"/>
<evidence type="ECO:0000313" key="2">
    <source>
        <dbReference type="Proteomes" id="UP000464658"/>
    </source>
</evidence>
<name>A0A5S9MHB4_BACIA</name>
<gene>
    <name evidence="1" type="ORF">BsIDN1_46240</name>
</gene>
<sequence>MLGLIFTFQEKKTYLDLKQRLDGENNFVKSSRYYIPNEKVKDLKESLSALVGNKFGVDDTKVNLIENTDDTWEFNVTYTESKPGMISLLDETQRQISVKVNTHDSFSSLDFNLESANDHRKITEILTTLQTQNPDISFALFDIDLEKIKRTE</sequence>
<protein>
    <submittedName>
        <fullName evidence="1">Uncharacterized protein</fullName>
    </submittedName>
</protein>
<dbReference type="EMBL" id="AP021906">
    <property type="protein sequence ID" value="BBP91006.1"/>
    <property type="molecule type" value="Genomic_DNA"/>
</dbReference>
<evidence type="ECO:0000313" key="1">
    <source>
        <dbReference type="EMBL" id="BBP91006.1"/>
    </source>
</evidence>
<organism evidence="1 2">
    <name type="scientific">Bacillus safensis</name>
    <dbReference type="NCBI Taxonomy" id="561879"/>
    <lineage>
        <taxon>Bacteria</taxon>
        <taxon>Bacillati</taxon>
        <taxon>Bacillota</taxon>
        <taxon>Bacilli</taxon>
        <taxon>Bacillales</taxon>
        <taxon>Bacillaceae</taxon>
        <taxon>Bacillus</taxon>
    </lineage>
</organism>